<dbReference type="Pfam" id="PF20067">
    <property type="entry name" value="SSL_N"/>
    <property type="match status" value="1"/>
</dbReference>
<protein>
    <recommendedName>
        <fullName evidence="3">Teneurin NHL domain-containing protein</fullName>
    </recommendedName>
</protein>
<dbReference type="InterPro" id="IPR011042">
    <property type="entry name" value="6-blade_b-propeller_TolB-like"/>
</dbReference>
<dbReference type="InterPro" id="IPR056822">
    <property type="entry name" value="TEN_NHL"/>
</dbReference>
<organism evidence="4 5">
    <name type="scientific">Paractinoplanes tereljensis</name>
    <dbReference type="NCBI Taxonomy" id="571912"/>
    <lineage>
        <taxon>Bacteria</taxon>
        <taxon>Bacillati</taxon>
        <taxon>Actinomycetota</taxon>
        <taxon>Actinomycetes</taxon>
        <taxon>Micromonosporales</taxon>
        <taxon>Micromonosporaceae</taxon>
        <taxon>Paractinoplanes</taxon>
    </lineage>
</organism>
<evidence type="ECO:0000313" key="4">
    <source>
        <dbReference type="EMBL" id="GIF22688.1"/>
    </source>
</evidence>
<dbReference type="SUPFAM" id="SSF101898">
    <property type="entry name" value="NHL repeat"/>
    <property type="match status" value="2"/>
</dbReference>
<dbReference type="PANTHER" id="PTHR46388:SF2">
    <property type="entry name" value="NHL REPEAT-CONTAINING PROTEIN 2"/>
    <property type="match status" value="1"/>
</dbReference>
<evidence type="ECO:0000259" key="3">
    <source>
        <dbReference type="Pfam" id="PF25021"/>
    </source>
</evidence>
<dbReference type="Pfam" id="PF01436">
    <property type="entry name" value="NHL"/>
    <property type="match status" value="2"/>
</dbReference>
<dbReference type="Pfam" id="PF25021">
    <property type="entry name" value="TEN_NHL"/>
    <property type="match status" value="1"/>
</dbReference>
<proteinExistence type="predicted"/>
<gene>
    <name evidence="4" type="ORF">Ate02nite_54180</name>
</gene>
<comment type="caution">
    <text evidence="4">The sequence shown here is derived from an EMBL/GenBank/DDBJ whole genome shotgun (WGS) entry which is preliminary data.</text>
</comment>
<evidence type="ECO:0000313" key="5">
    <source>
        <dbReference type="Proteomes" id="UP000623608"/>
    </source>
</evidence>
<accession>A0A919NQ98</accession>
<keyword evidence="5" id="KW-1185">Reference proteome</keyword>
<dbReference type="PANTHER" id="PTHR46388">
    <property type="entry name" value="NHL REPEAT-CONTAINING PROTEIN 2"/>
    <property type="match status" value="1"/>
</dbReference>
<dbReference type="InterPro" id="IPR001258">
    <property type="entry name" value="NHL_repeat"/>
</dbReference>
<sequence>MGRLRNALLTIVLIAAVAAAAPAQAAPGDLATVAGTVVPTAAATAIGIGARGVAVNSAGTALWIADQDNNAIRKVDLSTGTVTVVAGIGAPNNGGDTGAATSAGLNNPYDVDLDGSGNLIIASTSNHRIRKVTVSTGVISLIAGTSDGYAGDGGLANASTTKLQNPAGVAVAPNGDYYIADTDNFVVRKITAATGVISTFATFPSIATPAIRGPEDIAFDSSGNVYVTDCVGNTINRYASSGGAATVVAGTGTAGYSGDGGLAASAMINCPTGIYIDATNVITFADSTNDRLRRFTVGGLITTFAGTGSTGLSGDGGLATLAALDRPTDLDRDGLGNFYFAQGSLPINTQTAADSVVRKISTLGVISTVAGNTWRSYSGDGGQATAAQLGHPAGAALDAAGNLYVADSTNNRIRKISTTGVISTVAGNGVACVAPCGNADVGDGGQATSANLFTPQAVAVASNGDLYLSDTGHNRIRKVSSTGVITTVAGTGSSGNTDGAVATAKLSKPYGLTVTASGVVYFADYGSHKIRMVSAGTVSTVAGTGTAGYSGDGGAPASAALSKPGDVRIDPAGDMYIADGGNDVVRRIHAGVISTFAGTGTAGSTGDGGLAGAATLSGPAGLEFDATGDVYIADTGNHVVRRVDRHGIIHNVAGKLGSGSWGGDGQAGAATGSYLFGPGRLVMDPTGNLYIPSSGELRVRMLTTQGTAATFYVSDATATHTGTTYAWEFVAQTATAIGKITFTVPSGTTNPGPVLVTTVDLPTTGTLVLDTSANTLTYTFATPITIPAGRHVYLSAGNFTNTATTGPQYSTVTTLTSGGTVVDTARSGAVSFTTPSATVLPIPNPTELVTVAGTTTILVDPMIGADVSTTMPITLRTNATHGYSLSVKGTTLTGPGGTITPVSAGQATAVSSAAFGANRLGYTVAGVSGSGVPTLTSTYAGFTVAGETAVTATRPTSVTGDTIALVTRIKVDSLLPPGVYTGTLGYTVTPSY</sequence>
<evidence type="ECO:0000256" key="1">
    <source>
        <dbReference type="ARBA" id="ARBA00022737"/>
    </source>
</evidence>
<keyword evidence="2" id="KW-0732">Signal</keyword>
<feature type="signal peptide" evidence="2">
    <location>
        <begin position="1"/>
        <end position="25"/>
    </location>
</feature>
<dbReference type="EMBL" id="BOMY01000034">
    <property type="protein sequence ID" value="GIF22688.1"/>
    <property type="molecule type" value="Genomic_DNA"/>
</dbReference>
<dbReference type="Gene3D" id="2.120.10.30">
    <property type="entry name" value="TolB, C-terminal domain"/>
    <property type="match status" value="6"/>
</dbReference>
<evidence type="ECO:0000256" key="2">
    <source>
        <dbReference type="SAM" id="SignalP"/>
    </source>
</evidence>
<dbReference type="AlphaFoldDB" id="A0A919NQ98"/>
<reference evidence="4" key="1">
    <citation type="submission" date="2021-01" db="EMBL/GenBank/DDBJ databases">
        <title>Whole genome shotgun sequence of Actinoplanes tereljensis NBRC 105297.</title>
        <authorList>
            <person name="Komaki H."/>
            <person name="Tamura T."/>
        </authorList>
    </citation>
    <scope>NUCLEOTIDE SEQUENCE</scope>
    <source>
        <strain evidence="4">NBRC 105297</strain>
    </source>
</reference>
<keyword evidence="1" id="KW-0677">Repeat</keyword>
<dbReference type="Proteomes" id="UP000623608">
    <property type="component" value="Unassembled WGS sequence"/>
</dbReference>
<feature type="chain" id="PRO_5037341579" description="Teneurin NHL domain-containing protein" evidence="2">
    <location>
        <begin position="26"/>
        <end position="992"/>
    </location>
</feature>
<name>A0A919NQ98_9ACTN</name>
<dbReference type="RefSeq" id="WP_203810341.1">
    <property type="nucleotide sequence ID" value="NZ_BOMY01000034.1"/>
</dbReference>
<feature type="domain" description="Teneurin NHL" evidence="3">
    <location>
        <begin position="424"/>
        <end position="492"/>
    </location>
</feature>